<feature type="coiled-coil region" evidence="1">
    <location>
        <begin position="486"/>
        <end position="522"/>
    </location>
</feature>
<dbReference type="InterPro" id="IPR041498">
    <property type="entry name" value="Big_6"/>
</dbReference>
<dbReference type="Gene3D" id="2.60.40.1080">
    <property type="match status" value="1"/>
</dbReference>
<feature type="signal peptide" evidence="2">
    <location>
        <begin position="1"/>
        <end position="19"/>
    </location>
</feature>
<evidence type="ECO:0000313" key="5">
    <source>
        <dbReference type="Proteomes" id="UP000564536"/>
    </source>
</evidence>
<feature type="chain" id="PRO_5038371165" description="BIG2 domain-containing protein" evidence="2">
    <location>
        <begin position="20"/>
        <end position="1574"/>
    </location>
</feature>
<dbReference type="InterPro" id="IPR046746">
    <property type="entry name" value="Big_15"/>
</dbReference>
<dbReference type="InterPro" id="IPR054544">
    <property type="entry name" value="Pest_crys_Cry1Aa_dom-IV"/>
</dbReference>
<keyword evidence="1" id="KW-0175">Coiled coil</keyword>
<dbReference type="SUPFAM" id="SSF49373">
    <property type="entry name" value="Invasin/intimin cell-adhesion fragments"/>
    <property type="match status" value="1"/>
</dbReference>
<gene>
    <name evidence="4" type="ORF">HB943_14105</name>
</gene>
<feature type="domain" description="BIG2" evidence="3">
    <location>
        <begin position="241"/>
        <end position="317"/>
    </location>
</feature>
<protein>
    <recommendedName>
        <fullName evidence="3">BIG2 domain-containing protein</fullName>
    </recommendedName>
</protein>
<name>A0A841ZB73_9LIST</name>
<feature type="coiled-coil region" evidence="1">
    <location>
        <begin position="421"/>
        <end position="457"/>
    </location>
</feature>
<dbReference type="Pfam" id="PF18449">
    <property type="entry name" value="Endotoxin_C2"/>
    <property type="match status" value="5"/>
</dbReference>
<evidence type="ECO:0000313" key="4">
    <source>
        <dbReference type="EMBL" id="MBC1501737.1"/>
    </source>
</evidence>
<dbReference type="Gene3D" id="2.60.40.10">
    <property type="entry name" value="Immunoglobulins"/>
    <property type="match status" value="5"/>
</dbReference>
<dbReference type="Pfam" id="PF20622">
    <property type="entry name" value="Big_15"/>
    <property type="match status" value="5"/>
</dbReference>
<reference evidence="4 5" key="1">
    <citation type="submission" date="2020-03" db="EMBL/GenBank/DDBJ databases">
        <title>Soil Listeria distribution.</title>
        <authorList>
            <person name="Liao J."/>
            <person name="Wiedmann M."/>
        </authorList>
    </citation>
    <scope>NUCLEOTIDE SEQUENCE [LARGE SCALE GENOMIC DNA]</scope>
    <source>
        <strain evidence="4 5">FSL L7-1523</strain>
    </source>
</reference>
<dbReference type="EMBL" id="JAARRL010000028">
    <property type="protein sequence ID" value="MBC1501737.1"/>
    <property type="molecule type" value="Genomic_DNA"/>
</dbReference>
<dbReference type="RefSeq" id="WP_185427170.1">
    <property type="nucleotide sequence ID" value="NZ_JAARRL010000028.1"/>
</dbReference>
<dbReference type="Pfam" id="PF17936">
    <property type="entry name" value="Big_6"/>
    <property type="match status" value="6"/>
</dbReference>
<sequence>MNKNFKKAAIALLATNVIASTVLTALPAVETHAAENKLTAGLLQATQSNILNTPYVKDKQITGRIPGAINKTVTIKVLMFLGAGEENGYPVLTGSVQTDSDGNYVYLLSAYGAEGLPSQWKGHPVGVQVTEASTGISVTTAIQTNPSVTGYINSFKVGDSVITGHIDNFANRSFRIFSFDDIFAVGPHQTQYPNIYTTDANGSFTADLPFALQHIGVILTTPDNIGLISGIDGVDSRSIYTPTTLNINTTSINAQRGAVGQITTSILPSIATQTVTYTSSNPGIITVDANGNWTAIAAGSASITVKSTMNPELEKTIPVTVSGTTADIARVAVNDLFIDNNPANHIKSTTDQAAIDAAQIKVNAVTNDPTQRNELQGQVDKAQAELNTRTKEAAATASVNDLFINNNPANHIKDTTNQAAIDAAQAKVNQVMDTAKKAELQGQVDKAQAELNVRAKEVAATVAVSDLFINNDPANHIKDTTNQAAIDAAQAKVNQVTDTAKKAELQGQVDKAQAELNARAKEAAATASVNDLFINNNPANHIKDTTNQVAIDAAQAKVNQVTDTAKKTELQGQVDKAQAELNAAAAEKVAKASVDALFADAPANTVLRDNTTQAMIDAASAKVNVLPASADKTAMQGDINTANTLFNKITQTTINSLTTTSTSVSGVGEPNSSIVIKNGATTIASGKVASDGTYVFNITPQPGLATITATVTKAANSKTSSASTTVADDSIAPTTIQPMTVESTTVSGTGEANGNIVIKNGATTIASGKVASDGNYLFFVPKQAAGSTITATITKPSNSKISSASTTIADDSIVPTTISSMTTDSTSISGNGEPNGNIVIKNGATTIASGKVASDGTYLFNITKQAGGSTITATVTKPSNGKTSSASTTIADDSIVKTTISALTSDSTSISGVGEPNGNIVIKNGATTIASGKVASDGTYLFNITKQAGGSTITATVTKPSNGKTSSASTTIADDSIVKTTISALTSDSTSISGVGEPNGNIVIKNGATTIASGKVASDGTYLFNITKQAGGSTITATVTKPSNGKTSSASTTIADESIAPTTIGALTVDSTTVTGTGEANGSIVIKNGATTIASGTVSSNGAYSIIIPKQAAGSIITATVTKTSNGKTSSANTTIPTPATDYSLSATAYKVGNATLTGKYGKNIAKVRLWVNDVVVAQATTKSDGTYRFTGVTSFVTKPTDKVEVVGVDGGYVERNRVRVAVTGDPIYDYSLTVPASYALGTANITGTYGKDVSKVRLFVNGAVVAQASTANGTYAFTNVPNYVKLSTDKVEIVAVNSAYQEVARKAVSVSGTSILDYKLTANDYAKGSQTLTGTYGKDVSKVRLWVNGAVVGQASTTGGNFTFTNIASFITNKDDKVEVVGVDAQYKEVNRVTVNKTGFSNLDNTLTGPAAYYIGTDTMTGAYGTNVSKVRLVVNGVIVKQASTLNGTYTLAGISSQIKLGDTVEIVGVDGQYKEVNRISIPVQNNPVVKDYALTVNPYALGGYSMTGTFGKDITFVRLFVNGVMKKQAAITGNSYSLNAIADYITSSSDVVEVAGLDSGYKEVNRISVSVQ</sequence>
<evidence type="ECO:0000259" key="3">
    <source>
        <dbReference type="SMART" id="SM00635"/>
    </source>
</evidence>
<proteinExistence type="predicted"/>
<comment type="caution">
    <text evidence="4">The sequence shown here is derived from an EMBL/GenBank/DDBJ whole genome shotgun (WGS) entry which is preliminary data.</text>
</comment>
<accession>A0A841ZB73</accession>
<keyword evidence="2" id="KW-0732">Signal</keyword>
<organism evidence="4 5">
    <name type="scientific">Listeria weihenstephanensis</name>
    <dbReference type="NCBI Taxonomy" id="1006155"/>
    <lineage>
        <taxon>Bacteria</taxon>
        <taxon>Bacillati</taxon>
        <taxon>Bacillota</taxon>
        <taxon>Bacilli</taxon>
        <taxon>Bacillales</taxon>
        <taxon>Listeriaceae</taxon>
        <taxon>Listeria</taxon>
    </lineage>
</organism>
<evidence type="ECO:0000256" key="1">
    <source>
        <dbReference type="SAM" id="Coils"/>
    </source>
</evidence>
<dbReference type="Proteomes" id="UP000564536">
    <property type="component" value="Unassembled WGS sequence"/>
</dbReference>
<dbReference type="InterPro" id="IPR013783">
    <property type="entry name" value="Ig-like_fold"/>
</dbReference>
<dbReference type="InterPro" id="IPR008964">
    <property type="entry name" value="Invasin/intimin_cell_adhesion"/>
</dbReference>
<dbReference type="SMART" id="SM00635">
    <property type="entry name" value="BID_2"/>
    <property type="match status" value="1"/>
</dbReference>
<dbReference type="InterPro" id="IPR003343">
    <property type="entry name" value="Big_2"/>
</dbReference>
<feature type="coiled-coil region" evidence="1">
    <location>
        <begin position="551"/>
        <end position="587"/>
    </location>
</feature>
<evidence type="ECO:0000256" key="2">
    <source>
        <dbReference type="SAM" id="SignalP"/>
    </source>
</evidence>